<dbReference type="Proteomes" id="UP001055879">
    <property type="component" value="Linkage Group LG06"/>
</dbReference>
<dbReference type="EMBL" id="CM042052">
    <property type="protein sequence ID" value="KAI3719222.1"/>
    <property type="molecule type" value="Genomic_DNA"/>
</dbReference>
<sequence>MVKVVTLLWITNANASTSSIQNCPILICAKTPPSPESSCTDTITSFISILFFFTILVAAVINPLISSHS</sequence>
<evidence type="ECO:0000313" key="1">
    <source>
        <dbReference type="EMBL" id="KAI3719222.1"/>
    </source>
</evidence>
<keyword evidence="2" id="KW-1185">Reference proteome</keyword>
<reference evidence="1 2" key="2">
    <citation type="journal article" date="2022" name="Mol. Ecol. Resour.">
        <title>The genomes of chicory, endive, great burdock and yacon provide insights into Asteraceae paleo-polyploidization history and plant inulin production.</title>
        <authorList>
            <person name="Fan W."/>
            <person name="Wang S."/>
            <person name="Wang H."/>
            <person name="Wang A."/>
            <person name="Jiang F."/>
            <person name="Liu H."/>
            <person name="Zhao H."/>
            <person name="Xu D."/>
            <person name="Zhang Y."/>
        </authorList>
    </citation>
    <scope>NUCLEOTIDE SEQUENCE [LARGE SCALE GENOMIC DNA]</scope>
    <source>
        <strain evidence="2">cv. Niubang</strain>
    </source>
</reference>
<accession>A0ACB9B9Z8</accession>
<protein>
    <submittedName>
        <fullName evidence="1">Uncharacterized protein</fullName>
    </submittedName>
</protein>
<evidence type="ECO:0000313" key="2">
    <source>
        <dbReference type="Proteomes" id="UP001055879"/>
    </source>
</evidence>
<reference evidence="2" key="1">
    <citation type="journal article" date="2022" name="Mol. Ecol. Resour.">
        <title>The genomes of chicory, endive, great burdock and yacon provide insights into Asteraceae palaeo-polyploidization history and plant inulin production.</title>
        <authorList>
            <person name="Fan W."/>
            <person name="Wang S."/>
            <person name="Wang H."/>
            <person name="Wang A."/>
            <person name="Jiang F."/>
            <person name="Liu H."/>
            <person name="Zhao H."/>
            <person name="Xu D."/>
            <person name="Zhang Y."/>
        </authorList>
    </citation>
    <scope>NUCLEOTIDE SEQUENCE [LARGE SCALE GENOMIC DNA]</scope>
    <source>
        <strain evidence="2">cv. Niubang</strain>
    </source>
</reference>
<organism evidence="1 2">
    <name type="scientific">Arctium lappa</name>
    <name type="common">Greater burdock</name>
    <name type="synonym">Lappa major</name>
    <dbReference type="NCBI Taxonomy" id="4217"/>
    <lineage>
        <taxon>Eukaryota</taxon>
        <taxon>Viridiplantae</taxon>
        <taxon>Streptophyta</taxon>
        <taxon>Embryophyta</taxon>
        <taxon>Tracheophyta</taxon>
        <taxon>Spermatophyta</taxon>
        <taxon>Magnoliopsida</taxon>
        <taxon>eudicotyledons</taxon>
        <taxon>Gunneridae</taxon>
        <taxon>Pentapetalae</taxon>
        <taxon>asterids</taxon>
        <taxon>campanulids</taxon>
        <taxon>Asterales</taxon>
        <taxon>Asteraceae</taxon>
        <taxon>Carduoideae</taxon>
        <taxon>Cardueae</taxon>
        <taxon>Arctiinae</taxon>
        <taxon>Arctium</taxon>
    </lineage>
</organism>
<proteinExistence type="predicted"/>
<name>A0ACB9B9Z8_ARCLA</name>
<comment type="caution">
    <text evidence="1">The sequence shown here is derived from an EMBL/GenBank/DDBJ whole genome shotgun (WGS) entry which is preliminary data.</text>
</comment>
<gene>
    <name evidence="1" type="ORF">L6452_20117</name>
</gene>